<evidence type="ECO:0000259" key="4">
    <source>
        <dbReference type="Pfam" id="PF08245"/>
    </source>
</evidence>
<dbReference type="Gene3D" id="3.40.1190.10">
    <property type="entry name" value="Mur-like, catalytic domain"/>
    <property type="match status" value="1"/>
</dbReference>
<dbReference type="GO" id="GO:0071555">
    <property type="term" value="P:cell wall organization"/>
    <property type="evidence" value="ECO:0007669"/>
    <property type="project" value="UniProtKB-KW"/>
</dbReference>
<dbReference type="RefSeq" id="WP_213540749.1">
    <property type="nucleotide sequence ID" value="NZ_AP023418.1"/>
</dbReference>
<feature type="binding site" evidence="2">
    <location>
        <position position="209"/>
    </location>
    <ligand>
        <name>Zn(2+)</name>
        <dbReference type="ChEBI" id="CHEBI:29105"/>
    </ligand>
</feature>
<evidence type="ECO:0000313" key="6">
    <source>
        <dbReference type="EMBL" id="BCK82163.1"/>
    </source>
</evidence>
<comment type="catalytic activity">
    <reaction evidence="2">
        <text>beta-D-GlcNAc-(1-&gt;4)-Mur2Ac(oyl-L-Ala-gamma-D-O-P-Glu-L-Lys-D-Ala-D-Ala)-di-trans,octa-cis-undecaprenyl diphosphate + NH4(+) = beta-D-GlcNAc-(1-&gt;4)-Mur2Ac(oyl-L-Ala-D-isoglutaminyl-L-Lys-D-Ala-D-Ala)-di-trans,octa-cis-undecaprenyl diphosphate + phosphate + H(+)</text>
        <dbReference type="Rhea" id="RHEA:57932"/>
        <dbReference type="ChEBI" id="CHEBI:15378"/>
        <dbReference type="ChEBI" id="CHEBI:28938"/>
        <dbReference type="ChEBI" id="CHEBI:43474"/>
        <dbReference type="ChEBI" id="CHEBI:62233"/>
        <dbReference type="ChEBI" id="CHEBI:143132"/>
    </reaction>
</comment>
<evidence type="ECO:0000256" key="2">
    <source>
        <dbReference type="HAMAP-Rule" id="MF_02214"/>
    </source>
</evidence>
<feature type="binding site" evidence="2">
    <location>
        <position position="212"/>
    </location>
    <ligand>
        <name>Zn(2+)</name>
        <dbReference type="ChEBI" id="CHEBI:29105"/>
    </ligand>
</feature>
<proteinExistence type="inferred from homology"/>
<feature type="signal peptide" evidence="3">
    <location>
        <begin position="1"/>
        <end position="21"/>
    </location>
</feature>
<protein>
    <recommendedName>
        <fullName evidence="2">Lipid II isoglutaminyl synthase (glutamine-hydrolyzing) subunit MurT</fullName>
        <ecNumber evidence="2">6.3.5.13</ecNumber>
    </recommendedName>
</protein>
<dbReference type="AlphaFoldDB" id="A0A810QCA2"/>
<dbReference type="GO" id="GO:0016881">
    <property type="term" value="F:acid-amino acid ligase activity"/>
    <property type="evidence" value="ECO:0007669"/>
    <property type="project" value="InterPro"/>
</dbReference>
<keyword evidence="2" id="KW-0961">Cell wall biogenesis/degradation</keyword>
<feature type="binding site" evidence="2">
    <location>
        <position position="231"/>
    </location>
    <ligand>
        <name>Zn(2+)</name>
        <dbReference type="ChEBI" id="CHEBI:29105"/>
    </ligand>
</feature>
<dbReference type="Proteomes" id="UP000681035">
    <property type="component" value="Chromosome"/>
</dbReference>
<evidence type="ECO:0000256" key="1">
    <source>
        <dbReference type="ARBA" id="ARBA00004752"/>
    </source>
</evidence>
<dbReference type="Pfam" id="PF08353">
    <property type="entry name" value="MurT_C"/>
    <property type="match status" value="1"/>
</dbReference>
<comment type="subunit">
    <text evidence="2">Forms a heterodimer with GatD.</text>
</comment>
<reference evidence="6" key="1">
    <citation type="submission" date="2020-09" db="EMBL/GenBank/DDBJ databases">
        <title>New species isolated from human feces.</title>
        <authorList>
            <person name="Kitahara M."/>
            <person name="Shigeno Y."/>
            <person name="Shime M."/>
            <person name="Matsumoto Y."/>
            <person name="Nakamura S."/>
            <person name="Motooka D."/>
            <person name="Fukuoka S."/>
            <person name="Nishikawa H."/>
            <person name="Benno Y."/>
        </authorList>
    </citation>
    <scope>NUCLEOTIDE SEQUENCE</scope>
    <source>
        <strain evidence="6">MM50</strain>
    </source>
</reference>
<dbReference type="UniPathway" id="UPA00219"/>
<dbReference type="GO" id="GO:0005524">
    <property type="term" value="F:ATP binding"/>
    <property type="evidence" value="ECO:0007669"/>
    <property type="project" value="UniProtKB-UniRule"/>
</dbReference>
<keyword evidence="7" id="KW-1185">Reference proteome</keyword>
<keyword evidence="2" id="KW-0479">Metal-binding</keyword>
<dbReference type="EMBL" id="AP023418">
    <property type="protein sequence ID" value="BCK82163.1"/>
    <property type="molecule type" value="Genomic_DNA"/>
</dbReference>
<dbReference type="EC" id="6.3.5.13" evidence="2"/>
<keyword evidence="2" id="KW-0067">ATP-binding</keyword>
<dbReference type="PANTHER" id="PTHR23135:SF7">
    <property type="entry name" value="LIPID II ISOGLUTAMINYL SYNTHASE (GLUTAMINE-HYDROLYZING) SUBUNIT MURT"/>
    <property type="match status" value="1"/>
</dbReference>
<comment type="similarity">
    <text evidence="2">Belongs to the MurCDEF family. MurT subfamily.</text>
</comment>
<dbReference type="GO" id="GO:0140282">
    <property type="term" value="F:carbon-nitrogen ligase activity on lipid II"/>
    <property type="evidence" value="ECO:0007669"/>
    <property type="project" value="UniProtKB-UniRule"/>
</dbReference>
<dbReference type="GO" id="GO:0008360">
    <property type="term" value="P:regulation of cell shape"/>
    <property type="evidence" value="ECO:0007669"/>
    <property type="project" value="UniProtKB-KW"/>
</dbReference>
<keyword evidence="2" id="KW-0436">Ligase</keyword>
<keyword evidence="3" id="KW-0732">Signal</keyword>
<comment type="caution">
    <text evidence="2">Lacks conserved residue(s) required for the propagation of feature annotation.</text>
</comment>
<dbReference type="InterPro" id="IPR036565">
    <property type="entry name" value="Mur-like_cat_sf"/>
</dbReference>
<dbReference type="CDD" id="cd01983">
    <property type="entry name" value="SIMIBI"/>
    <property type="match status" value="1"/>
</dbReference>
<dbReference type="InterPro" id="IPR013221">
    <property type="entry name" value="Mur_ligase_cen"/>
</dbReference>
<dbReference type="HAMAP" id="MF_02214">
    <property type="entry name" value="Lipid_II_synth_MurT"/>
    <property type="match status" value="1"/>
</dbReference>
<feature type="domain" description="Mur ligase central" evidence="4">
    <location>
        <begin position="55"/>
        <end position="172"/>
    </location>
</feature>
<feature type="binding site" evidence="2">
    <location>
        <position position="234"/>
    </location>
    <ligand>
        <name>Zn(2+)</name>
        <dbReference type="ChEBI" id="CHEBI:29105"/>
    </ligand>
</feature>
<evidence type="ECO:0000259" key="5">
    <source>
        <dbReference type="Pfam" id="PF08353"/>
    </source>
</evidence>
<dbReference type="SUPFAM" id="SSF53623">
    <property type="entry name" value="MurD-like peptide ligases, catalytic domain"/>
    <property type="match status" value="1"/>
</dbReference>
<feature type="domain" description="Lipid II isoglutaminyl synthase (glutamine-hydrolyzing) subunit MurT C-terminal" evidence="5">
    <location>
        <begin position="328"/>
        <end position="433"/>
    </location>
</feature>
<dbReference type="InterPro" id="IPR013564">
    <property type="entry name" value="MurT_C"/>
</dbReference>
<dbReference type="GO" id="GO:0008270">
    <property type="term" value="F:zinc ion binding"/>
    <property type="evidence" value="ECO:0007669"/>
    <property type="project" value="UniProtKB-UniRule"/>
</dbReference>
<dbReference type="GO" id="GO:0009252">
    <property type="term" value="P:peptidoglycan biosynthetic process"/>
    <property type="evidence" value="ECO:0007669"/>
    <property type="project" value="UniProtKB-UniRule"/>
</dbReference>
<comment type="pathway">
    <text evidence="1 2">Cell wall biogenesis; peptidoglycan biosynthesis.</text>
</comment>
<evidence type="ECO:0000313" key="7">
    <source>
        <dbReference type="Proteomes" id="UP000681035"/>
    </source>
</evidence>
<feature type="chain" id="PRO_5038940857" description="Lipid II isoglutaminyl synthase (glutamine-hydrolyzing) subunit MurT" evidence="3">
    <location>
        <begin position="22"/>
        <end position="467"/>
    </location>
</feature>
<name>A0A810QCA2_9FIRM</name>
<dbReference type="Pfam" id="PF08245">
    <property type="entry name" value="Mur_ligase_M"/>
    <property type="match status" value="1"/>
</dbReference>
<organism evidence="6 7">
    <name type="scientific">Vescimonas coprocola</name>
    <dbReference type="NCBI Taxonomy" id="2714355"/>
    <lineage>
        <taxon>Bacteria</taxon>
        <taxon>Bacillati</taxon>
        <taxon>Bacillota</taxon>
        <taxon>Clostridia</taxon>
        <taxon>Eubacteriales</taxon>
        <taxon>Oscillospiraceae</taxon>
        <taxon>Vescimonas</taxon>
    </lineage>
</organism>
<comment type="catalytic activity">
    <reaction evidence="2">
        <text>beta-D-GlcNAc-(1-&gt;4)-Mur2Ac(oyl-L-Ala-gamma-D-Glu-L-Lys-D-Ala-D-Ala)-di-trans,octa-cis-undecaprenyl diphosphate + L-glutamine + ATP + H2O = beta-D-GlcNAc-(1-&gt;4)-Mur2Ac(oyl-L-Ala-D-isoglutaminyl-L-Lys-D-Ala-D-Ala)-di-trans,octa-cis-undecaprenyl diphosphate + L-glutamate + ADP + phosphate + H(+)</text>
        <dbReference type="Rhea" id="RHEA:57928"/>
        <dbReference type="ChEBI" id="CHEBI:15377"/>
        <dbReference type="ChEBI" id="CHEBI:15378"/>
        <dbReference type="ChEBI" id="CHEBI:29985"/>
        <dbReference type="ChEBI" id="CHEBI:30616"/>
        <dbReference type="ChEBI" id="CHEBI:43474"/>
        <dbReference type="ChEBI" id="CHEBI:58359"/>
        <dbReference type="ChEBI" id="CHEBI:60033"/>
        <dbReference type="ChEBI" id="CHEBI:62233"/>
        <dbReference type="ChEBI" id="CHEBI:456216"/>
        <dbReference type="EC" id="6.3.5.13"/>
    </reaction>
</comment>
<accession>A0A810QCA2</accession>
<evidence type="ECO:0000256" key="3">
    <source>
        <dbReference type="SAM" id="SignalP"/>
    </source>
</evidence>
<comment type="catalytic activity">
    <reaction evidence="2">
        <text>beta-D-GlcNAc-(1-&gt;4)-Mur2Ac(oyl-L-Ala-gamma-D-Glu-L-Lys-D-Ala-D-Ala)-di-trans,octa-cis-undecaprenyl diphosphate + ATP = beta-D-GlcNAc-(1-&gt;4)-Mur2Ac(oyl-L-Ala-gamma-D-O-P-Glu-L-Lys-D-Ala-D-Ala)-di-trans,octa-cis-undecaprenyl diphosphate + ADP</text>
        <dbReference type="Rhea" id="RHEA:59488"/>
        <dbReference type="ChEBI" id="CHEBI:30616"/>
        <dbReference type="ChEBI" id="CHEBI:60033"/>
        <dbReference type="ChEBI" id="CHEBI:143132"/>
        <dbReference type="ChEBI" id="CHEBI:456216"/>
    </reaction>
</comment>
<keyword evidence="2" id="KW-0862">Zinc</keyword>
<keyword evidence="2" id="KW-0573">Peptidoglycan synthesis</keyword>
<dbReference type="InterPro" id="IPR043703">
    <property type="entry name" value="Lipid_II_synth_MurT"/>
</dbReference>
<sequence>MGKLRFLLALWLAKLSVPALKITRHNGTDFPGSLALKLCPDFLRYVGKPGTIIAVTGTNGKTTVSNLLTDILEADGKKVLSNRSGSNITSGISTALLRGCDLLGRAKSYDMAVLEVDERASVRIFPYVKPDYAVVTNLTRDSIMRNAHPGYIADILTRSIPQTATMILNADDLITCGVAPENRRVYFGVDRLPGDTTRCENLIDDLRICPKCSGKLSYVYRRYHHIGKCVCPDCGFRSPESDYLATDVDMEKGTMALREGGEEHPYRLISDSVPNLYNMVTVIAVLRQLGYSHETISGYMSRAAVVATRHMEEQVGDVKLVRQMSKEKNALAGSRTFQYIAQRPGTKELLLMMNCLGDAHHWSENTCWIFDADFEYLCNDSVVQLVCTGARCRDYKLRLLMAGVPEERIVCEPDEFRAAELLRYTPGDDVYILYGTDSLALSYKVYDHMKEEAARHAQDGAEKEAQA</sequence>
<comment type="function">
    <text evidence="2">The lipid II isoglutaminyl synthase complex catalyzes the formation of alpha-D-isoglutamine in the cell wall lipid II stem peptide. The MurT subunit catalyzes the ATP-dependent amidation of D-glutamate residue of lipid II, converting it to an isoglutamine residue.</text>
</comment>
<keyword evidence="2" id="KW-0133">Cell shape</keyword>
<gene>
    <name evidence="2" type="primary">murT</name>
    <name evidence="6" type="ORF">MM50RIKEN_19260</name>
</gene>
<keyword evidence="2" id="KW-0547">Nucleotide-binding</keyword>
<dbReference type="KEGG" id="vcop:MM50RIKEN_19260"/>
<dbReference type="PANTHER" id="PTHR23135">
    <property type="entry name" value="MUR LIGASE FAMILY MEMBER"/>
    <property type="match status" value="1"/>
</dbReference>